<gene>
    <name evidence="2" type="ORF">PIB30_005155</name>
</gene>
<proteinExistence type="predicted"/>
<dbReference type="EMBL" id="JASCZI010030218">
    <property type="protein sequence ID" value="MED6118683.1"/>
    <property type="molecule type" value="Genomic_DNA"/>
</dbReference>
<evidence type="ECO:0000313" key="3">
    <source>
        <dbReference type="Proteomes" id="UP001341840"/>
    </source>
</evidence>
<reference evidence="2 3" key="1">
    <citation type="journal article" date="2023" name="Plants (Basel)">
        <title>Bridging the Gap: Combining Genomics and Transcriptomics Approaches to Understand Stylosanthes scabra, an Orphan Legume from the Brazilian Caatinga.</title>
        <authorList>
            <person name="Ferreira-Neto J.R.C."/>
            <person name="da Silva M.D."/>
            <person name="Binneck E."/>
            <person name="de Melo N.F."/>
            <person name="da Silva R.H."/>
            <person name="de Melo A.L.T.M."/>
            <person name="Pandolfi V."/>
            <person name="Bustamante F.O."/>
            <person name="Brasileiro-Vidal A.C."/>
            <person name="Benko-Iseppon A.M."/>
        </authorList>
    </citation>
    <scope>NUCLEOTIDE SEQUENCE [LARGE SCALE GENOMIC DNA]</scope>
    <source>
        <tissue evidence="2">Leaves</tissue>
    </source>
</reference>
<dbReference type="Proteomes" id="UP001341840">
    <property type="component" value="Unassembled WGS sequence"/>
</dbReference>
<keyword evidence="3" id="KW-1185">Reference proteome</keyword>
<accession>A0ABU6R3Q1</accession>
<dbReference type="InterPro" id="IPR007053">
    <property type="entry name" value="LRAT_dom"/>
</dbReference>
<evidence type="ECO:0000259" key="1">
    <source>
        <dbReference type="PROSITE" id="PS51934"/>
    </source>
</evidence>
<feature type="domain" description="LRAT" evidence="1">
    <location>
        <begin position="1"/>
        <end position="74"/>
    </location>
</feature>
<dbReference type="PANTHER" id="PTHR46137">
    <property type="entry name" value="OS05G0310600 PROTEIN"/>
    <property type="match status" value="1"/>
</dbReference>
<name>A0ABU6R3Q1_9FABA</name>
<organism evidence="2 3">
    <name type="scientific">Stylosanthes scabra</name>
    <dbReference type="NCBI Taxonomy" id="79078"/>
    <lineage>
        <taxon>Eukaryota</taxon>
        <taxon>Viridiplantae</taxon>
        <taxon>Streptophyta</taxon>
        <taxon>Embryophyta</taxon>
        <taxon>Tracheophyta</taxon>
        <taxon>Spermatophyta</taxon>
        <taxon>Magnoliopsida</taxon>
        <taxon>eudicotyledons</taxon>
        <taxon>Gunneridae</taxon>
        <taxon>Pentapetalae</taxon>
        <taxon>rosids</taxon>
        <taxon>fabids</taxon>
        <taxon>Fabales</taxon>
        <taxon>Fabaceae</taxon>
        <taxon>Papilionoideae</taxon>
        <taxon>50 kb inversion clade</taxon>
        <taxon>dalbergioids sensu lato</taxon>
        <taxon>Dalbergieae</taxon>
        <taxon>Pterocarpus clade</taxon>
        <taxon>Stylosanthes</taxon>
    </lineage>
</organism>
<dbReference type="Pfam" id="PF04970">
    <property type="entry name" value="LRAT"/>
    <property type="match status" value="1"/>
</dbReference>
<dbReference type="PANTHER" id="PTHR46137:SF3">
    <property type="entry name" value="OS05G0310600 PROTEIN"/>
    <property type="match status" value="1"/>
</dbReference>
<evidence type="ECO:0000313" key="2">
    <source>
        <dbReference type="EMBL" id="MED6118683.1"/>
    </source>
</evidence>
<dbReference type="PROSITE" id="PS51934">
    <property type="entry name" value="LRAT"/>
    <property type="match status" value="1"/>
</dbReference>
<comment type="caution">
    <text evidence="2">The sequence shown here is derived from an EMBL/GenBank/DDBJ whole genome shotgun (WGS) entry which is preliminary data.</text>
</comment>
<sequence length="154" mass="17190">MEKDDWKRRKFAREILIQNNQYNECLLATSDPTEQVLRRALFLLENGFGDYHVFKNDCEDFAIYCKTGLLVFTNMCVGKSGQAASCFAAASAIVSSPLRFMTTSIGGLLLVGCGMYCVSQLDSDIGVRRDVTKIPVEKLLTSLDSPAEITEWRS</sequence>
<protein>
    <recommendedName>
        <fullName evidence="1">LRAT domain-containing protein</fullName>
    </recommendedName>
</protein>
<dbReference type="Gene3D" id="3.90.1720.10">
    <property type="entry name" value="endopeptidase domain like (from Nostoc punctiforme)"/>
    <property type="match status" value="1"/>
</dbReference>